<dbReference type="Proteomes" id="UP000492821">
    <property type="component" value="Unassembled WGS sequence"/>
</dbReference>
<name>A0A7E4VMH8_PANRE</name>
<evidence type="ECO:0000256" key="2">
    <source>
        <dbReference type="ARBA" id="ARBA00022980"/>
    </source>
</evidence>
<evidence type="ECO:0000256" key="1">
    <source>
        <dbReference type="ARBA" id="ARBA00008889"/>
    </source>
</evidence>
<comment type="similarity">
    <text evidence="1">Belongs to the universal ribosomal protein uL10 family.</text>
</comment>
<sequence>MHQSHIHPDLRMSLLRIPSSTTTLTITRSVSSKYIKPHPRSYRRRLYEAAVAPVLPPKARQECNLGEFLARMDAEYKSYADIELAEVTEIKRWIKEEGFRVMAVCEYLSVNGRTLWLTKNQLRLQGLEFREISNKLAAKLFEKTPLDSLAPLWIGHNAFLFGKNVEDLKTIITATQKVNFLVPLVLTFDSRIVSVKEAEELAKLPDVELLRAQTAQILDQIPVQLTQSLGQHGQELSNILGQISTPTAE</sequence>
<keyword evidence="2" id="KW-0689">Ribosomal protein</keyword>
<accession>A0A7E4VMH8</accession>
<evidence type="ECO:0000313" key="7">
    <source>
        <dbReference type="WBParaSite" id="Pan_g22353.t1"/>
    </source>
</evidence>
<dbReference type="InterPro" id="IPR001790">
    <property type="entry name" value="Ribosomal_uL10"/>
</dbReference>
<evidence type="ECO:0000313" key="6">
    <source>
        <dbReference type="Proteomes" id="UP000492821"/>
    </source>
</evidence>
<reference evidence="7" key="2">
    <citation type="submission" date="2020-10" db="UniProtKB">
        <authorList>
            <consortium name="WormBaseParasite"/>
        </authorList>
    </citation>
    <scope>IDENTIFICATION</scope>
</reference>
<dbReference type="Gene3D" id="3.30.70.1730">
    <property type="match status" value="1"/>
</dbReference>
<dbReference type="AlphaFoldDB" id="A0A7E4VMH8"/>
<dbReference type="GO" id="GO:0005840">
    <property type="term" value="C:ribosome"/>
    <property type="evidence" value="ECO:0007669"/>
    <property type="project" value="UniProtKB-KW"/>
</dbReference>
<organism evidence="6 7">
    <name type="scientific">Panagrellus redivivus</name>
    <name type="common">Microworm</name>
    <dbReference type="NCBI Taxonomy" id="6233"/>
    <lineage>
        <taxon>Eukaryota</taxon>
        <taxon>Metazoa</taxon>
        <taxon>Ecdysozoa</taxon>
        <taxon>Nematoda</taxon>
        <taxon>Chromadorea</taxon>
        <taxon>Rhabditida</taxon>
        <taxon>Tylenchina</taxon>
        <taxon>Panagrolaimomorpha</taxon>
        <taxon>Panagrolaimoidea</taxon>
        <taxon>Panagrolaimidae</taxon>
        <taxon>Panagrellus</taxon>
    </lineage>
</organism>
<reference evidence="6" key="1">
    <citation type="journal article" date="2013" name="Genetics">
        <title>The draft genome and transcriptome of Panagrellus redivivus are shaped by the harsh demands of a free-living lifestyle.</title>
        <authorList>
            <person name="Srinivasan J."/>
            <person name="Dillman A.R."/>
            <person name="Macchietto M.G."/>
            <person name="Heikkinen L."/>
            <person name="Lakso M."/>
            <person name="Fracchia K.M."/>
            <person name="Antoshechkin I."/>
            <person name="Mortazavi A."/>
            <person name="Wong G."/>
            <person name="Sternberg P.W."/>
        </authorList>
    </citation>
    <scope>NUCLEOTIDE SEQUENCE [LARGE SCALE GENOMIC DNA]</scope>
    <source>
        <strain evidence="6">MT8872</strain>
    </source>
</reference>
<dbReference type="InterPro" id="IPR047865">
    <property type="entry name" value="Ribosomal_uL10_bac_type"/>
</dbReference>
<evidence type="ECO:0000256" key="4">
    <source>
        <dbReference type="ARBA" id="ARBA00035707"/>
    </source>
</evidence>
<evidence type="ECO:0000256" key="3">
    <source>
        <dbReference type="ARBA" id="ARBA00023274"/>
    </source>
</evidence>
<dbReference type="PANTHER" id="PTHR11560">
    <property type="entry name" value="39S RIBOSOMAL PROTEIN L10, MITOCHONDRIAL"/>
    <property type="match status" value="1"/>
</dbReference>
<dbReference type="WBParaSite" id="Pan_g22353.t1">
    <property type="protein sequence ID" value="Pan_g22353.t1"/>
    <property type="gene ID" value="Pan_g22353"/>
</dbReference>
<dbReference type="SUPFAM" id="SSF160369">
    <property type="entry name" value="Ribosomal protein L10-like"/>
    <property type="match status" value="1"/>
</dbReference>
<evidence type="ECO:0000256" key="5">
    <source>
        <dbReference type="ARBA" id="ARBA00035716"/>
    </source>
</evidence>
<keyword evidence="3" id="KW-0687">Ribonucleoprotein</keyword>
<dbReference type="Pfam" id="PF00466">
    <property type="entry name" value="Ribosomal_L10"/>
    <property type="match status" value="1"/>
</dbReference>
<dbReference type="GO" id="GO:1990904">
    <property type="term" value="C:ribonucleoprotein complex"/>
    <property type="evidence" value="ECO:0007669"/>
    <property type="project" value="UniProtKB-KW"/>
</dbReference>
<protein>
    <recommendedName>
        <fullName evidence="4">Large ribosomal subunit protein uL10m</fullName>
    </recommendedName>
    <alternativeName>
        <fullName evidence="5">39S ribosomal protein L10, mitochondrial</fullName>
    </alternativeName>
</protein>
<dbReference type="InterPro" id="IPR043141">
    <property type="entry name" value="Ribosomal_uL10-like_sf"/>
</dbReference>
<keyword evidence="6" id="KW-1185">Reference proteome</keyword>
<proteinExistence type="inferred from homology"/>